<dbReference type="Ensembl" id="ENSSSUT00005040235.1">
    <property type="protein sequence ID" value="ENSSSUP00005035319.1"/>
    <property type="gene ID" value="ENSSSUG00005022660.1"/>
</dbReference>
<evidence type="ECO:0000256" key="1">
    <source>
        <dbReference type="SAM" id="MobiDB-lite"/>
    </source>
</evidence>
<organism evidence="2 3">
    <name type="scientific">Suricata suricatta</name>
    <name type="common">Meerkat</name>
    <dbReference type="NCBI Taxonomy" id="37032"/>
    <lineage>
        <taxon>Eukaryota</taxon>
        <taxon>Metazoa</taxon>
        <taxon>Chordata</taxon>
        <taxon>Craniata</taxon>
        <taxon>Vertebrata</taxon>
        <taxon>Euteleostomi</taxon>
        <taxon>Mammalia</taxon>
        <taxon>Eutheria</taxon>
        <taxon>Laurasiatheria</taxon>
        <taxon>Carnivora</taxon>
        <taxon>Feliformia</taxon>
        <taxon>Herpestidae</taxon>
        <taxon>Suricata</taxon>
    </lineage>
</organism>
<accession>A0A673VEM4</accession>
<sequence>MAEPQGDMKEKPAVRIQSPKENDFTEVELNTGELSSQNLLKATCCELAIKPEQVKTRKAPKTPLRKAGFPSF</sequence>
<reference evidence="2 3" key="1">
    <citation type="submission" date="2019-05" db="EMBL/GenBank/DDBJ databases">
        <title>A Chromosome-scale Meerkat (S. suricatta) Genome Assembly.</title>
        <authorList>
            <person name="Dudchenko O."/>
            <person name="Lieberman Aiden E."/>
            <person name="Tung J."/>
            <person name="Barreiro L.B."/>
            <person name="Clutton-Brock T.H."/>
        </authorList>
    </citation>
    <scope>NUCLEOTIDE SEQUENCE [LARGE SCALE GENOMIC DNA]</scope>
</reference>
<gene>
    <name evidence="2" type="primary">ANKRD40CL</name>
</gene>
<dbReference type="PANTHER" id="PTHR24192">
    <property type="entry name" value="ANKYRIN REPEAT DOMAIN 40"/>
    <property type="match status" value="1"/>
</dbReference>
<dbReference type="PANTHER" id="PTHR24192:SF2">
    <property type="entry name" value="ANKRD40 C-TERMINAL-LIKE PROTEIN-RELATED"/>
    <property type="match status" value="1"/>
</dbReference>
<reference evidence="2" key="3">
    <citation type="submission" date="2025-09" db="UniProtKB">
        <authorList>
            <consortium name="Ensembl"/>
        </authorList>
    </citation>
    <scope>IDENTIFICATION</scope>
</reference>
<evidence type="ECO:0000313" key="3">
    <source>
        <dbReference type="Proteomes" id="UP000472268"/>
    </source>
</evidence>
<evidence type="ECO:0000313" key="2">
    <source>
        <dbReference type="Ensembl" id="ENSSSUP00005035319.1"/>
    </source>
</evidence>
<keyword evidence="3" id="KW-1185">Reference proteome</keyword>
<feature type="region of interest" description="Disordered" evidence="1">
    <location>
        <begin position="1"/>
        <end position="22"/>
    </location>
</feature>
<name>A0A673VEM4_SURSU</name>
<dbReference type="AlphaFoldDB" id="A0A673VEM4"/>
<proteinExistence type="predicted"/>
<feature type="region of interest" description="Disordered" evidence="1">
    <location>
        <begin position="53"/>
        <end position="72"/>
    </location>
</feature>
<protein>
    <submittedName>
        <fullName evidence="2">Uncharacterized protein</fullName>
    </submittedName>
</protein>
<dbReference type="InterPro" id="IPR039195">
    <property type="entry name" value="ANKRD40"/>
</dbReference>
<reference evidence="2" key="2">
    <citation type="submission" date="2025-08" db="UniProtKB">
        <authorList>
            <consortium name="Ensembl"/>
        </authorList>
    </citation>
    <scope>IDENTIFICATION</scope>
</reference>
<dbReference type="Proteomes" id="UP000472268">
    <property type="component" value="Chromosome 17"/>
</dbReference>